<accession>A0ABT3B0C9</accession>
<evidence type="ECO:0000313" key="12">
    <source>
        <dbReference type="Proteomes" id="UP001526143"/>
    </source>
</evidence>
<feature type="transmembrane region" description="Helical" evidence="10">
    <location>
        <begin position="118"/>
        <end position="136"/>
    </location>
</feature>
<comment type="caution">
    <text evidence="11">The sequence shown here is derived from an EMBL/GenBank/DDBJ whole genome shotgun (WGS) entry which is preliminary data.</text>
</comment>
<name>A0ABT3B0C9_9CYAN</name>
<gene>
    <name evidence="11" type="ORF">OGM63_15050</name>
</gene>
<keyword evidence="7 10" id="KW-0472">Membrane</keyword>
<evidence type="ECO:0000256" key="10">
    <source>
        <dbReference type="SAM" id="Phobius"/>
    </source>
</evidence>
<keyword evidence="4 10" id="KW-0812">Transmembrane</keyword>
<evidence type="ECO:0000256" key="9">
    <source>
        <dbReference type="SAM" id="MobiDB-lite"/>
    </source>
</evidence>
<evidence type="ECO:0000256" key="7">
    <source>
        <dbReference type="ARBA" id="ARBA00023136"/>
    </source>
</evidence>
<evidence type="ECO:0000256" key="8">
    <source>
        <dbReference type="ARBA" id="ARBA00034708"/>
    </source>
</evidence>
<evidence type="ECO:0000256" key="1">
    <source>
        <dbReference type="ARBA" id="ARBA00004651"/>
    </source>
</evidence>
<dbReference type="InterPro" id="IPR044669">
    <property type="entry name" value="YneE/VCCN1/2-like"/>
</dbReference>
<dbReference type="PANTHER" id="PTHR33281">
    <property type="entry name" value="UPF0187 PROTEIN YNEE"/>
    <property type="match status" value="1"/>
</dbReference>
<keyword evidence="6" id="KW-0406">Ion transport</keyword>
<comment type="similarity">
    <text evidence="8">Belongs to the anion channel-forming bestrophin (TC 1.A.46) family.</text>
</comment>
<dbReference type="Proteomes" id="UP001526143">
    <property type="component" value="Unassembled WGS sequence"/>
</dbReference>
<keyword evidence="2" id="KW-0813">Transport</keyword>
<dbReference type="Pfam" id="PF25539">
    <property type="entry name" value="Bestrophin_2"/>
    <property type="match status" value="1"/>
</dbReference>
<evidence type="ECO:0000256" key="4">
    <source>
        <dbReference type="ARBA" id="ARBA00022692"/>
    </source>
</evidence>
<evidence type="ECO:0000256" key="6">
    <source>
        <dbReference type="ARBA" id="ARBA00023065"/>
    </source>
</evidence>
<dbReference type="PANTHER" id="PTHR33281:SF19">
    <property type="entry name" value="VOLTAGE-DEPENDENT ANION CHANNEL-FORMING PROTEIN YNEE"/>
    <property type="match status" value="1"/>
</dbReference>
<reference evidence="11 12" key="1">
    <citation type="submission" date="2022-10" db="EMBL/GenBank/DDBJ databases">
        <title>Identification of biosynthetic pathway for the production of the potent trypsin inhibitor radiosumin.</title>
        <authorList>
            <person name="Fewer D.P."/>
            <person name="Delbaje E."/>
            <person name="Ouyang X."/>
            <person name="Agostino P.D."/>
            <person name="Wahlsten M."/>
            <person name="Jokela J."/>
            <person name="Permi P."/>
            <person name="Haapaniemi E."/>
            <person name="Koistinen H."/>
        </authorList>
    </citation>
    <scope>NUCLEOTIDE SEQUENCE [LARGE SCALE GENOMIC DNA]</scope>
    <source>
        <strain evidence="11 12">NIES-515</strain>
    </source>
</reference>
<feature type="transmembrane region" description="Helical" evidence="10">
    <location>
        <begin position="74"/>
        <end position="98"/>
    </location>
</feature>
<evidence type="ECO:0000256" key="5">
    <source>
        <dbReference type="ARBA" id="ARBA00022989"/>
    </source>
</evidence>
<dbReference type="EMBL" id="JAOWRF010000218">
    <property type="protein sequence ID" value="MCV3214817.1"/>
    <property type="molecule type" value="Genomic_DNA"/>
</dbReference>
<comment type="subcellular location">
    <subcellularLocation>
        <location evidence="1">Cell membrane</location>
        <topology evidence="1">Multi-pass membrane protein</topology>
    </subcellularLocation>
</comment>
<keyword evidence="12" id="KW-1185">Reference proteome</keyword>
<evidence type="ECO:0000256" key="2">
    <source>
        <dbReference type="ARBA" id="ARBA00022448"/>
    </source>
</evidence>
<keyword evidence="5 10" id="KW-1133">Transmembrane helix</keyword>
<protein>
    <submittedName>
        <fullName evidence="11">Uncharacterized protein</fullName>
    </submittedName>
</protein>
<keyword evidence="3" id="KW-1003">Cell membrane</keyword>
<evidence type="ECO:0000313" key="11">
    <source>
        <dbReference type="EMBL" id="MCV3214817.1"/>
    </source>
</evidence>
<proteinExistence type="inferred from homology"/>
<dbReference type="RefSeq" id="WP_263746396.1">
    <property type="nucleotide sequence ID" value="NZ_JAOWRF010000218.1"/>
</dbReference>
<organism evidence="11 12">
    <name type="scientific">Plectonema radiosum NIES-515</name>
    <dbReference type="NCBI Taxonomy" id="2986073"/>
    <lineage>
        <taxon>Bacteria</taxon>
        <taxon>Bacillati</taxon>
        <taxon>Cyanobacteriota</taxon>
        <taxon>Cyanophyceae</taxon>
        <taxon>Oscillatoriophycideae</taxon>
        <taxon>Oscillatoriales</taxon>
        <taxon>Microcoleaceae</taxon>
        <taxon>Plectonema</taxon>
    </lineage>
</organism>
<feature type="region of interest" description="Disordered" evidence="9">
    <location>
        <begin position="1"/>
        <end position="28"/>
    </location>
</feature>
<sequence length="364" mass="41835">MQDPNKKKTSYLPEHNQNKINESKEKLSNSISQKKNILGEYPKGFLSKEKYVAKRSFSERFGLYSGEEFSAIKVILYLTETVVLAILPWVILWGGYGFLISLLNYSGHLAKVNSELKGIPNIVISLNIVLSLLLIFRTNTAHDRFWEARKLWGGMVNTVRNITRRICVVIEEREPEDRIEKDAILRLVVAFAVAMKLQLRREPVNSELASLMSSSKYYTLQDINHPPLKIAYWIGDYFQHQYERQCINDMELNALHQLLDEIVNLLGGCERILKTPVPLVYTITLKMLLTFYFLLLPWELVGSLTWWTGPILAFLSSILLGIDEIGAEIEEPFGHDPNDLPLDVICKTMLRNIDDLYPSCQSIR</sequence>
<evidence type="ECO:0000256" key="3">
    <source>
        <dbReference type="ARBA" id="ARBA00022475"/>
    </source>
</evidence>